<keyword evidence="3" id="KW-1185">Reference proteome</keyword>
<comment type="caution">
    <text evidence="2">The sequence shown here is derived from an EMBL/GenBank/DDBJ whole genome shotgun (WGS) entry which is preliminary data.</text>
</comment>
<dbReference type="RefSeq" id="WP_347703774.1">
    <property type="nucleotide sequence ID" value="NZ_JBDPZD010000001.1"/>
</dbReference>
<organism evidence="2 3">
    <name type="scientific">Roseateles paludis</name>
    <dbReference type="NCBI Taxonomy" id="3145238"/>
    <lineage>
        <taxon>Bacteria</taxon>
        <taxon>Pseudomonadati</taxon>
        <taxon>Pseudomonadota</taxon>
        <taxon>Betaproteobacteria</taxon>
        <taxon>Burkholderiales</taxon>
        <taxon>Sphaerotilaceae</taxon>
        <taxon>Roseateles</taxon>
    </lineage>
</organism>
<evidence type="ECO:0000259" key="1">
    <source>
        <dbReference type="Pfam" id="PF04994"/>
    </source>
</evidence>
<feature type="domain" description="TfoX C-terminal" evidence="1">
    <location>
        <begin position="11"/>
        <end position="78"/>
    </location>
</feature>
<gene>
    <name evidence="2" type="ORF">ABDJ85_05715</name>
</gene>
<sequence>MTSTPNPWHSLGPRSRGHLAALGIESVEALKARDAFEVYAQLKARWPEASRNLLYALLAVQEGLDWREVARERRTEILLRLDAMGLAPR</sequence>
<dbReference type="EMBL" id="JBDPZD010000001">
    <property type="protein sequence ID" value="MEO3690960.1"/>
    <property type="molecule type" value="Genomic_DNA"/>
</dbReference>
<accession>A0ABV0FYU9</accession>
<name>A0ABV0FYU9_9BURK</name>
<reference evidence="2 3" key="1">
    <citation type="submission" date="2024-05" db="EMBL/GenBank/DDBJ databases">
        <title>Roseateles sp. DJS-2-20 16S ribosomal RNA gene Genome sequencing and assembly.</title>
        <authorList>
            <person name="Woo H."/>
        </authorList>
    </citation>
    <scope>NUCLEOTIDE SEQUENCE [LARGE SCALE GENOMIC DNA]</scope>
    <source>
        <strain evidence="2 3">DJS-2-20</strain>
    </source>
</reference>
<dbReference type="Proteomes" id="UP001495147">
    <property type="component" value="Unassembled WGS sequence"/>
</dbReference>
<proteinExistence type="predicted"/>
<dbReference type="InterPro" id="IPR007077">
    <property type="entry name" value="TfoX_C"/>
</dbReference>
<dbReference type="Gene3D" id="1.10.150.20">
    <property type="entry name" value="5' to 3' exonuclease, C-terminal subdomain"/>
    <property type="match status" value="1"/>
</dbReference>
<protein>
    <submittedName>
        <fullName evidence="2">TfoX/Sxy family DNA transformation protein</fullName>
    </submittedName>
</protein>
<dbReference type="Pfam" id="PF04994">
    <property type="entry name" value="TfoX_C"/>
    <property type="match status" value="1"/>
</dbReference>
<evidence type="ECO:0000313" key="3">
    <source>
        <dbReference type="Proteomes" id="UP001495147"/>
    </source>
</evidence>
<evidence type="ECO:0000313" key="2">
    <source>
        <dbReference type="EMBL" id="MEO3690960.1"/>
    </source>
</evidence>